<feature type="domain" description="Protein kinase" evidence="11">
    <location>
        <begin position="10"/>
        <end position="267"/>
    </location>
</feature>
<comment type="catalytic activity">
    <reaction evidence="7">
        <text>L-threonyl-[protein] + ATP = O-phospho-L-threonyl-[protein] + ADP + H(+)</text>
        <dbReference type="Rhea" id="RHEA:46608"/>
        <dbReference type="Rhea" id="RHEA-COMP:11060"/>
        <dbReference type="Rhea" id="RHEA-COMP:11605"/>
        <dbReference type="ChEBI" id="CHEBI:15378"/>
        <dbReference type="ChEBI" id="CHEBI:30013"/>
        <dbReference type="ChEBI" id="CHEBI:30616"/>
        <dbReference type="ChEBI" id="CHEBI:61977"/>
        <dbReference type="ChEBI" id="CHEBI:456216"/>
        <dbReference type="EC" id="2.7.11.1"/>
    </reaction>
</comment>
<feature type="domain" description="PASTA" evidence="12">
    <location>
        <begin position="472"/>
        <end position="539"/>
    </location>
</feature>
<feature type="domain" description="PASTA" evidence="12">
    <location>
        <begin position="403"/>
        <end position="471"/>
    </location>
</feature>
<evidence type="ECO:0000256" key="3">
    <source>
        <dbReference type="ARBA" id="ARBA00022679"/>
    </source>
</evidence>
<keyword evidence="4 9" id="KW-0547">Nucleotide-binding</keyword>
<dbReference type="SUPFAM" id="SSF56112">
    <property type="entry name" value="Protein kinase-like (PK-like)"/>
    <property type="match status" value="1"/>
</dbReference>
<dbReference type="CDD" id="cd06577">
    <property type="entry name" value="PASTA_pknB"/>
    <property type="match status" value="3"/>
</dbReference>
<dbReference type="Proteomes" id="UP000006866">
    <property type="component" value="Chromosome"/>
</dbReference>
<evidence type="ECO:0000256" key="4">
    <source>
        <dbReference type="ARBA" id="ARBA00022741"/>
    </source>
</evidence>
<keyword evidence="6 9" id="KW-0067">ATP-binding</keyword>
<dbReference type="GO" id="GO:0004674">
    <property type="term" value="F:protein serine/threonine kinase activity"/>
    <property type="evidence" value="ECO:0007669"/>
    <property type="project" value="UniProtKB-KW"/>
</dbReference>
<dbReference type="InterPro" id="IPR017441">
    <property type="entry name" value="Protein_kinase_ATP_BS"/>
</dbReference>
<evidence type="ECO:0000256" key="1">
    <source>
        <dbReference type="ARBA" id="ARBA00012513"/>
    </source>
</evidence>
<dbReference type="STRING" id="572479.Hprae_0753"/>
<dbReference type="eggNOG" id="COG2815">
    <property type="taxonomic scope" value="Bacteria"/>
</dbReference>
<feature type="transmembrane region" description="Helical" evidence="10">
    <location>
        <begin position="377"/>
        <end position="398"/>
    </location>
</feature>
<dbReference type="PROSITE" id="PS00108">
    <property type="entry name" value="PROTEIN_KINASE_ST"/>
    <property type="match status" value="1"/>
</dbReference>
<dbReference type="FunFam" id="1.10.510.10:FF:000021">
    <property type="entry name" value="Serine/threonine protein kinase"/>
    <property type="match status" value="1"/>
</dbReference>
<dbReference type="PATRIC" id="fig|572479.3.peg.761"/>
<dbReference type="PANTHER" id="PTHR43289:SF34">
    <property type="entry name" value="SERINE_THREONINE-PROTEIN KINASE YBDM-RELATED"/>
    <property type="match status" value="1"/>
</dbReference>
<dbReference type="EC" id="2.7.11.1" evidence="1"/>
<dbReference type="GO" id="GO:0005524">
    <property type="term" value="F:ATP binding"/>
    <property type="evidence" value="ECO:0007669"/>
    <property type="project" value="UniProtKB-UniRule"/>
</dbReference>
<dbReference type="OrthoDB" id="9788659at2"/>
<evidence type="ECO:0000256" key="8">
    <source>
        <dbReference type="ARBA" id="ARBA00048679"/>
    </source>
</evidence>
<evidence type="ECO:0000256" key="10">
    <source>
        <dbReference type="SAM" id="Phobius"/>
    </source>
</evidence>
<feature type="domain" description="PASTA" evidence="12">
    <location>
        <begin position="542"/>
        <end position="609"/>
    </location>
</feature>
<dbReference type="InterPro" id="IPR000719">
    <property type="entry name" value="Prot_kinase_dom"/>
</dbReference>
<reference evidence="13 14" key="2">
    <citation type="journal article" date="2011" name="Stand. Genomic Sci.">
        <title>Complete genome sequence of the extremely halophilic Halanaerobium praevalens type strain (GSL).</title>
        <authorList>
            <person name="Ivanova N."/>
            <person name="Sikorski J."/>
            <person name="Chertkov O."/>
            <person name="Nolan M."/>
            <person name="Lucas S."/>
            <person name="Hammon N."/>
            <person name="Deshpande S."/>
            <person name="Cheng J.F."/>
            <person name="Tapia R."/>
            <person name="Han C."/>
            <person name="Goodwin L."/>
            <person name="Pitluck S."/>
            <person name="Huntemann M."/>
            <person name="Liolios K."/>
            <person name="Pagani I."/>
            <person name="Mavromatis K."/>
            <person name="Ovchinikova G."/>
            <person name="Pati A."/>
            <person name="Chen A."/>
            <person name="Palaniappan K."/>
            <person name="Land M."/>
            <person name="Hauser L."/>
            <person name="Brambilla E.M."/>
            <person name="Kannan K.P."/>
            <person name="Rohde M."/>
            <person name="Tindall B.J."/>
            <person name="Goker M."/>
            <person name="Detter J.C."/>
            <person name="Woyke T."/>
            <person name="Bristow J."/>
            <person name="Eisen J.A."/>
            <person name="Markowitz V."/>
            <person name="Hugenholtz P."/>
            <person name="Kyrpides N.C."/>
            <person name="Klenk H.P."/>
            <person name="Lapidus A."/>
        </authorList>
    </citation>
    <scope>NUCLEOTIDE SEQUENCE [LARGE SCALE GENOMIC DNA]</scope>
    <source>
        <strain evidence="14">ATCC 33744 / DSM 2228 / GSL</strain>
    </source>
</reference>
<reference evidence="14" key="1">
    <citation type="submission" date="2010-10" db="EMBL/GenBank/DDBJ databases">
        <title>The complete genome of Halanaerobium praevalens DSM 2228.</title>
        <authorList>
            <consortium name="US DOE Joint Genome Institute (JGI-PGF)"/>
            <person name="Lucas S."/>
            <person name="Copeland A."/>
            <person name="Lapidus A."/>
            <person name="Glavina del Rio T."/>
            <person name="Dalin E."/>
            <person name="Tice H."/>
            <person name="Bruce D."/>
            <person name="Goodwin L."/>
            <person name="Pitluck S."/>
            <person name="Kyrpides N."/>
            <person name="Mavromatis K."/>
            <person name="Ivanova N."/>
            <person name="Ovchinnikova G."/>
            <person name="Chertkov O."/>
            <person name="Detter J.C."/>
            <person name="Han C."/>
            <person name="Larimer F."/>
            <person name="Land M."/>
            <person name="Hauser L."/>
            <person name="Markowitz V."/>
            <person name="Cheng J.-F."/>
            <person name="Hugenholtz P."/>
            <person name="Woyke T."/>
            <person name="Wu D."/>
            <person name="Tindall B."/>
            <person name="Pomrenke H.G."/>
            <person name="Brambilla E."/>
            <person name="Klenk H.-P."/>
            <person name="Eisen J.A."/>
        </authorList>
    </citation>
    <scope>NUCLEOTIDE SEQUENCE [LARGE SCALE GENOMIC DNA]</scope>
    <source>
        <strain evidence="14">ATCC 33744 / DSM 2228 / GSL</strain>
    </source>
</reference>
<keyword evidence="10" id="KW-0472">Membrane</keyword>
<evidence type="ECO:0000259" key="12">
    <source>
        <dbReference type="PROSITE" id="PS51178"/>
    </source>
</evidence>
<dbReference type="RefSeq" id="WP_014552940.1">
    <property type="nucleotide sequence ID" value="NC_017455.1"/>
</dbReference>
<dbReference type="Gene3D" id="3.30.200.20">
    <property type="entry name" value="Phosphorylase Kinase, domain 1"/>
    <property type="match status" value="1"/>
</dbReference>
<evidence type="ECO:0000256" key="9">
    <source>
        <dbReference type="PROSITE-ProRule" id="PRU10141"/>
    </source>
</evidence>
<comment type="catalytic activity">
    <reaction evidence="8">
        <text>L-seryl-[protein] + ATP = O-phospho-L-seryl-[protein] + ADP + H(+)</text>
        <dbReference type="Rhea" id="RHEA:17989"/>
        <dbReference type="Rhea" id="RHEA-COMP:9863"/>
        <dbReference type="Rhea" id="RHEA-COMP:11604"/>
        <dbReference type="ChEBI" id="CHEBI:15378"/>
        <dbReference type="ChEBI" id="CHEBI:29999"/>
        <dbReference type="ChEBI" id="CHEBI:30616"/>
        <dbReference type="ChEBI" id="CHEBI:83421"/>
        <dbReference type="ChEBI" id="CHEBI:456216"/>
        <dbReference type="EC" id="2.7.11.1"/>
    </reaction>
</comment>
<keyword evidence="14" id="KW-1185">Reference proteome</keyword>
<keyword evidence="5 13" id="KW-0418">Kinase</keyword>
<name>E3DQT2_HALPG</name>
<dbReference type="SMART" id="SM00220">
    <property type="entry name" value="S_TKc"/>
    <property type="match status" value="1"/>
</dbReference>
<dbReference type="KEGG" id="hpk:Hprae_0753"/>
<dbReference type="InterPro" id="IPR008271">
    <property type="entry name" value="Ser/Thr_kinase_AS"/>
</dbReference>
<dbReference type="PROSITE" id="PS50011">
    <property type="entry name" value="PROTEIN_KINASE_DOM"/>
    <property type="match status" value="1"/>
</dbReference>
<evidence type="ECO:0000256" key="5">
    <source>
        <dbReference type="ARBA" id="ARBA00022777"/>
    </source>
</evidence>
<protein>
    <recommendedName>
        <fullName evidence="1">non-specific serine/threonine protein kinase</fullName>
        <ecNumber evidence="1">2.7.11.1</ecNumber>
    </recommendedName>
</protein>
<dbReference type="Pfam" id="PF00069">
    <property type="entry name" value="Pkinase"/>
    <property type="match status" value="1"/>
</dbReference>
<dbReference type="InterPro" id="IPR011009">
    <property type="entry name" value="Kinase-like_dom_sf"/>
</dbReference>
<dbReference type="EMBL" id="CP002175">
    <property type="protein sequence ID" value="ADO76907.1"/>
    <property type="molecule type" value="Genomic_DNA"/>
</dbReference>
<dbReference type="Pfam" id="PF03793">
    <property type="entry name" value="PASTA"/>
    <property type="match status" value="3"/>
</dbReference>
<keyword evidence="10" id="KW-1133">Transmembrane helix</keyword>
<dbReference type="NCBIfam" id="NF033483">
    <property type="entry name" value="PknB_PASTA_kin"/>
    <property type="match status" value="1"/>
</dbReference>
<evidence type="ECO:0000313" key="14">
    <source>
        <dbReference type="Proteomes" id="UP000006866"/>
    </source>
</evidence>
<accession>E3DQT2</accession>
<evidence type="ECO:0000256" key="7">
    <source>
        <dbReference type="ARBA" id="ARBA00047899"/>
    </source>
</evidence>
<dbReference type="SMART" id="SM00740">
    <property type="entry name" value="PASTA"/>
    <property type="match status" value="3"/>
</dbReference>
<dbReference type="PANTHER" id="PTHR43289">
    <property type="entry name" value="MITOGEN-ACTIVATED PROTEIN KINASE KINASE KINASE 20-RELATED"/>
    <property type="match status" value="1"/>
</dbReference>
<organism evidence="13 14">
    <name type="scientific">Halanaerobium praevalens (strain ATCC 33744 / DSM 2228 / GSL)</name>
    <dbReference type="NCBI Taxonomy" id="572479"/>
    <lineage>
        <taxon>Bacteria</taxon>
        <taxon>Bacillati</taxon>
        <taxon>Bacillota</taxon>
        <taxon>Clostridia</taxon>
        <taxon>Halanaerobiales</taxon>
        <taxon>Halanaerobiaceae</taxon>
        <taxon>Halanaerobium</taxon>
    </lineage>
</organism>
<keyword evidence="3" id="KW-0808">Transferase</keyword>
<dbReference type="Gene3D" id="1.10.510.10">
    <property type="entry name" value="Transferase(Phosphotransferase) domain 1"/>
    <property type="match status" value="1"/>
</dbReference>
<dbReference type="FunFam" id="3.30.200.20:FF:000035">
    <property type="entry name" value="Serine/threonine protein kinase Stk1"/>
    <property type="match status" value="1"/>
</dbReference>
<dbReference type="AlphaFoldDB" id="E3DQT2"/>
<evidence type="ECO:0000256" key="6">
    <source>
        <dbReference type="ARBA" id="ARBA00022840"/>
    </source>
</evidence>
<keyword evidence="2 13" id="KW-0723">Serine/threonine-protein kinase</keyword>
<dbReference type="HOGENOM" id="CLU_000288_135_2_9"/>
<dbReference type="PROSITE" id="PS51178">
    <property type="entry name" value="PASTA"/>
    <property type="match status" value="3"/>
</dbReference>
<feature type="binding site" evidence="9">
    <location>
        <position position="39"/>
    </location>
    <ligand>
        <name>ATP</name>
        <dbReference type="ChEBI" id="CHEBI:30616"/>
    </ligand>
</feature>
<dbReference type="eggNOG" id="COG0515">
    <property type="taxonomic scope" value="Bacteria"/>
</dbReference>
<evidence type="ECO:0000259" key="11">
    <source>
        <dbReference type="PROSITE" id="PS50011"/>
    </source>
</evidence>
<dbReference type="PROSITE" id="PS00107">
    <property type="entry name" value="PROTEIN_KINASE_ATP"/>
    <property type="match status" value="1"/>
</dbReference>
<evidence type="ECO:0000256" key="2">
    <source>
        <dbReference type="ARBA" id="ARBA00022527"/>
    </source>
</evidence>
<dbReference type="InterPro" id="IPR005543">
    <property type="entry name" value="PASTA_dom"/>
</dbReference>
<gene>
    <name evidence="13" type="ordered locus">Hprae_0753</name>
</gene>
<dbReference type="CDD" id="cd14014">
    <property type="entry name" value="STKc_PknB_like"/>
    <property type="match status" value="1"/>
</dbReference>
<evidence type="ECO:0000313" key="13">
    <source>
        <dbReference type="EMBL" id="ADO76907.1"/>
    </source>
</evidence>
<keyword evidence="10" id="KW-0812">Transmembrane</keyword>
<proteinExistence type="predicted"/>
<sequence>MQAKILNDRYKIIEEIGRGGMAIVYAAEDTLLERRVALKMLRSEYKSDAEFTRKFRQEARAVAKLSHPNVVSIYDIVVDEERIYLVMEIVEGENLKDLIKRRTKLSPAEALEIAKQIASALSVAHANQIVHCDIKPHNIILDKELEVKVTDFGIARAVNNSTIQMTETVVGSAHYFSPEQAKGGEIKAHSDIYSLGVVLYEMTTGELPFRGESPISVALKHIQQTPLEPKEINRELTEAVNDLILKAIAKDPAARFQNAVEMRHQITYCLKNLKNDKNKKLNKNKKDFKPDETKVMNKKDFPFLKKTKSKNKKTDSLSAGKINSESIKKAKADLLNNEYHKQTKAKSKLNNKESLKDEIIKDSKKTKQNKNKFKRPLIITASILLFFLVSIGAVNFLFNQYTNVPVVQVPDIEGKSLAEAKKMAAETGLDLVENNARVFSEDFKVNQIISQQPKAGTRIKQSRSLKITVSKGAELIKIPDLIGQSLRKALIELNNLALNSGDIQYIFRLSEEPGTVINQIPTAGAEVDKGSEVTLFVSRGERNISVKMPDLSGLSQKQAFNLIRENGLNIGQVKVENSNRFAEGNVISQSVKAGEYLPKGIAVDFVISKGLVAAKPKNLHSNRISINVNSTSQKEVKIVVEDKNGQDKVYQAVHQPGDNIVRDIQSQGQTKIKIYFDDQLIKTEEFGS</sequence>
<dbReference type="Gene3D" id="3.30.10.20">
    <property type="match status" value="3"/>
</dbReference>